<dbReference type="GO" id="GO:0005739">
    <property type="term" value="C:mitochondrion"/>
    <property type="evidence" value="ECO:0000266"/>
    <property type="project" value="RGD"/>
</dbReference>
<dbReference type="ExpressionAtlas" id="F1LWX6">
    <property type="expression patterns" value="baseline and differential"/>
</dbReference>
<evidence type="ECO:0000256" key="20">
    <source>
        <dbReference type="ARBA" id="ARBA00023306"/>
    </source>
</evidence>
<dbReference type="Ensembl" id="ENSRNOT00000029784.9">
    <property type="protein sequence ID" value="ENSRNOP00000034638.6"/>
    <property type="gene ID" value="ENSRNOG00000069005.2"/>
</dbReference>
<dbReference type="GO" id="GO:0015630">
    <property type="term" value="C:microtubule cytoskeleton"/>
    <property type="evidence" value="ECO:0000266"/>
    <property type="project" value="RGD"/>
</dbReference>
<feature type="coiled-coil region" evidence="24">
    <location>
        <begin position="92"/>
        <end position="119"/>
    </location>
</feature>
<evidence type="ECO:0000256" key="11">
    <source>
        <dbReference type="ARBA" id="ARBA00022705"/>
    </source>
</evidence>
<evidence type="ECO:0000256" key="24">
    <source>
        <dbReference type="SAM" id="Coils"/>
    </source>
</evidence>
<reference evidence="27" key="3">
    <citation type="submission" date="2025-08" db="UniProtKB">
        <authorList>
            <consortium name="Ensembl"/>
        </authorList>
    </citation>
    <scope>IDENTIFICATION</scope>
    <source>
        <strain evidence="27">Brown Norway</strain>
    </source>
</reference>
<keyword evidence="15 24" id="KW-0175">Coiled coil</keyword>
<keyword evidence="6" id="KW-0963">Cytoplasm</keyword>
<keyword evidence="7" id="KW-0132">Cell division</keyword>
<dbReference type="GO" id="GO:0051225">
    <property type="term" value="P:spindle assembly"/>
    <property type="evidence" value="ECO:0000266"/>
    <property type="project" value="RGD"/>
</dbReference>
<dbReference type="VEuPathDB" id="HostDB:ENSRNOG00000069005"/>
<evidence type="ECO:0000256" key="5">
    <source>
        <dbReference type="ARBA" id="ARBA00012417"/>
    </source>
</evidence>
<dbReference type="Gene3D" id="1.20.1060.10">
    <property type="entry name" value="Taq DNA Polymerase, Chain T, domain 4"/>
    <property type="match status" value="1"/>
</dbReference>
<reference evidence="27" key="2">
    <citation type="submission" date="2024-01" db="EMBL/GenBank/DDBJ databases">
        <title>GRCr8: a new rat reference genome assembly contstructed from accurate long reads and long range scaffolding.</title>
        <authorList>
            <person name="Doris P.A."/>
            <person name="Kalbfleisch T."/>
            <person name="Li K."/>
            <person name="Howe K."/>
            <person name="Wood J."/>
        </authorList>
    </citation>
    <scope>NUCLEOTIDE SEQUENCE [LARGE SCALE GENOMIC DNA]</scope>
    <source>
        <strain evidence="27">Brown Norway</strain>
    </source>
</reference>
<dbReference type="GO" id="GO:0003677">
    <property type="term" value="F:DNA binding"/>
    <property type="evidence" value="ECO:0007669"/>
    <property type="project" value="UniProtKB-KW"/>
</dbReference>
<evidence type="ECO:0000256" key="3">
    <source>
        <dbReference type="ARBA" id="ARBA00007705"/>
    </source>
</evidence>
<dbReference type="GO" id="GO:0006261">
    <property type="term" value="P:DNA-templated DNA replication"/>
    <property type="evidence" value="ECO:0007669"/>
    <property type="project" value="InterPro"/>
</dbReference>
<evidence type="ECO:0000256" key="2">
    <source>
        <dbReference type="ARBA" id="ARBA00004186"/>
    </source>
</evidence>
<dbReference type="GO" id="GO:0007098">
    <property type="term" value="P:centrosome cycle"/>
    <property type="evidence" value="ECO:0000266"/>
    <property type="project" value="RGD"/>
</dbReference>
<organism evidence="27 28">
    <name type="scientific">Rattus norvegicus</name>
    <name type="common">Rat</name>
    <dbReference type="NCBI Taxonomy" id="10116"/>
    <lineage>
        <taxon>Eukaryota</taxon>
        <taxon>Metazoa</taxon>
        <taxon>Chordata</taxon>
        <taxon>Craniata</taxon>
        <taxon>Vertebrata</taxon>
        <taxon>Euteleostomi</taxon>
        <taxon>Mammalia</taxon>
        <taxon>Eutheria</taxon>
        <taxon>Euarchontoglires</taxon>
        <taxon>Glires</taxon>
        <taxon>Rodentia</taxon>
        <taxon>Myomorpha</taxon>
        <taxon>Muroidea</taxon>
        <taxon>Muridae</taxon>
        <taxon>Murinae</taxon>
        <taxon>Rattus</taxon>
    </lineage>
</organism>
<dbReference type="InterPro" id="IPR002298">
    <property type="entry name" value="DNA_polymerase_A"/>
</dbReference>
<dbReference type="FunFam" id="1.10.150.20:FF:000002">
    <property type="entry name" value="DNA polymerase I"/>
    <property type="match status" value="1"/>
</dbReference>
<dbReference type="Gene3D" id="3.30.70.370">
    <property type="match status" value="1"/>
</dbReference>
<dbReference type="eggNOG" id="KOG0950">
    <property type="taxonomic scope" value="Eukaryota"/>
</dbReference>
<name>F1LWX6_RAT</name>
<dbReference type="RGD" id="7675413">
    <property type="gene designation" value="Poln"/>
</dbReference>
<evidence type="ECO:0000256" key="22">
    <source>
        <dbReference type="ARBA" id="ARBA00065498"/>
    </source>
</evidence>
<sequence>MSCGKEFVETLKKIGYPKADILNGEDFDWLFEAIEDESFLKWFCGNVSEQNVLSEKELEAFRDLQRSGKPILEGTALDEVLRTCKTFDLKTCKLDDKEIQRLEDEVQTLQKLNNSKIQRRNKYQLMASETSYKSLSLNAKQEEATKKLKQRQGSLNAVNTKLSNELQVLTEGVNNLMMFFRNSNLSESTNPMVFLSQFSLGKYISQEEQSTAALTLYTKKQFFQGIHEVVESSNEDNFQLLDIQTPSICDNGEILGERRLEMARLQMACICAQQQLIYLKASNLSMKSSVKWAEENLHRLTKEVVGKENLDAKISSLNSEIIKLEEQITHIKGRTLPALVKENAQLLNMPVVKGDFDLQISKQDYYTARQELVLNELIKQKASFELVQLAYEIELRKHWDTYRQLESLVQQLSQRNTVLCQHLALLTDLPASEQLNSRTPIDTKDHSTHRLYQLLEGDNKKKELFITHEQLEEVAEKLKQDVSVTRDQLAVCTQEHYFFLSKLNKDVDMLCDALYHGGSQLLLCDQGFMKMENYEACVGFDLCETPLSTVAQKIMSAMRSGDLMASRNEGERTKTSEVTKKPSVHFSVLAEHEKTQPLETKNPKSLINQTPRGSVELSSQPSITKLSAGQVQNSISSSGLSSYLIPQCDQEASVLQNREHKRKHFLKENIGKEDKDSLNLKRKYITCSNSPEKASKHTALGKETDGTESWQNSEDTRALGKQLCDVRYLGDLAKVQLMDVLKQAAALVVTLMYKDGSTQLSAKQALTCPVKGIVVLLKSHVGSSPLILPAHGGALGKDFTSTDHCIYIHTEQSPFWDPKQEAHSLFVRNILFWTLRCKCPVVCFNAKDFVRTVLQLYGEDGSWKHVAGFVGLDPRVAAWLIDPSDTAPSFEDLVAKHLEKSIIVKPSSTFNDASINIVSQNVCVNLKILYDLTMDLCSKLKAYGLWQLFCTLELPLIPILAVMENHKISIDKEEMERTSALLGAHLKKLEQEAHFVAGEQFLIMSNNQLREILFGKLKLHLLSQRKHLPRTGLQNQLSTSEAMLNSLQDLHPLPKIILEYRQVHKIKSTFIDGLLAYMKKGSISSTWNQTGTVTGRLSAKHPNIQGISKHPIQISRPRNFKGKEEETATISPRTLFVSSEGYTFLAADFSQIELRILAHLSGDPELLKLFQESERDDVFSTLTSQWKDIPIERVTHMDREQTKKVVYSVVYGAGKERLAACLGVTVLEATHFLEQFLQKYKKIKDFAQTVIGQCHSAGYVASILGRRRPLPRICAQNQQLRAQAERQAVNFVVQGSAADLCKLAMIRIFAAVATSPTLTARLVAQIHDELLFEVEDTQIPEFAALVRRIMESLQQVQTLELQLQVPLKVNLSIGRSWGHLTPLQETLGSA</sequence>
<feature type="domain" description="DNA-directed DNA polymerase family A palm" evidence="26">
    <location>
        <begin position="1129"/>
        <end position="1338"/>
    </location>
</feature>
<dbReference type="InterPro" id="IPR032733">
    <property type="entry name" value="HAUS3_N"/>
</dbReference>
<dbReference type="HOGENOM" id="CLU_015708_0_0_1"/>
<comment type="subcellular location">
    <subcellularLocation>
        <location evidence="2">Cytoplasm</location>
        <location evidence="2">Cytoskeleton</location>
        <location evidence="2">Spindle</location>
    </subcellularLocation>
    <subcellularLocation>
        <location evidence="1">Nucleus</location>
    </subcellularLocation>
</comment>
<dbReference type="GO" id="GO:0045171">
    <property type="term" value="C:intercellular bridge"/>
    <property type="evidence" value="ECO:0000266"/>
    <property type="project" value="RGD"/>
</dbReference>
<dbReference type="STRING" id="10116.ENSRNOP00000034638"/>
<evidence type="ECO:0000256" key="6">
    <source>
        <dbReference type="ARBA" id="ARBA00022490"/>
    </source>
</evidence>
<dbReference type="Gene3D" id="3.30.420.10">
    <property type="entry name" value="Ribonuclease H-like superfamily/Ribonuclease H"/>
    <property type="match status" value="1"/>
</dbReference>
<keyword evidence="19" id="KW-0539">Nucleus</keyword>
<dbReference type="InterPro" id="IPR026206">
    <property type="entry name" value="HAUS3"/>
</dbReference>
<dbReference type="EC" id="2.7.7.7" evidence="5"/>
<reference evidence="27" key="4">
    <citation type="submission" date="2025-09" db="UniProtKB">
        <authorList>
            <consortium name="Ensembl"/>
        </authorList>
    </citation>
    <scope>IDENTIFICATION</scope>
    <source>
        <strain evidence="27">Brown Norway</strain>
    </source>
</reference>
<dbReference type="AGR" id="RGD:1591723"/>
<dbReference type="GO" id="GO:0003887">
    <property type="term" value="F:DNA-directed DNA polymerase activity"/>
    <property type="evidence" value="ECO:0000266"/>
    <property type="project" value="RGD"/>
</dbReference>
<comment type="similarity">
    <text evidence="4">Belongs to the HAUS3 family.</text>
</comment>
<evidence type="ECO:0000313" key="30">
    <source>
        <dbReference type="RGD" id="7675413"/>
    </source>
</evidence>
<dbReference type="GeneTree" id="ENSGT00940000159015"/>
<keyword evidence="16" id="KW-0238">DNA-binding</keyword>
<dbReference type="GO" id="GO:0005813">
    <property type="term" value="C:centrosome"/>
    <property type="evidence" value="ECO:0000266"/>
    <property type="project" value="RGD"/>
</dbReference>
<proteinExistence type="evidence at protein level"/>
<keyword evidence="11" id="KW-0235">DNA replication</keyword>
<dbReference type="PANTHER" id="PTHR10133">
    <property type="entry name" value="DNA POLYMERASE I"/>
    <property type="match status" value="1"/>
</dbReference>
<dbReference type="FunFam" id="3.30.70.370:FF:000008">
    <property type="entry name" value="DNA polymerase nu"/>
    <property type="match status" value="1"/>
</dbReference>
<keyword evidence="9" id="KW-0548">Nucleotidyltransferase</keyword>
<dbReference type="Reactome" id="R-RNO-6783310">
    <property type="pathway name" value="Fanconi Anemia Pathway"/>
</dbReference>
<evidence type="ECO:0007829" key="31">
    <source>
        <dbReference type="PubMed" id="16641100"/>
    </source>
</evidence>
<dbReference type="Gene3D" id="1.10.150.20">
    <property type="entry name" value="5' to 3' exonuclease, C-terminal subdomain"/>
    <property type="match status" value="1"/>
</dbReference>
<dbReference type="InterPro" id="IPR040940">
    <property type="entry name" value="DNA_pol_P_Exo"/>
</dbReference>
<keyword evidence="18" id="KW-0206">Cytoskeleton</keyword>
<accession>F1LWX6</accession>
<dbReference type="FunCoup" id="F1LWX6">
    <property type="interactions" value="1071"/>
</dbReference>
<dbReference type="GO" id="GO:0005634">
    <property type="term" value="C:nucleus"/>
    <property type="evidence" value="ECO:0000266"/>
    <property type="project" value="RGD"/>
</dbReference>
<protein>
    <recommendedName>
        <fullName evidence="23">DNA polymerase nu</fullName>
        <ecNumber evidence="5">2.7.7.7</ecNumber>
    </recommendedName>
</protein>
<keyword evidence="28" id="KW-1185">Reference proteome</keyword>
<evidence type="ECO:0000259" key="26">
    <source>
        <dbReference type="SMART" id="SM00482"/>
    </source>
</evidence>
<feature type="region of interest" description="Disordered" evidence="25">
    <location>
        <begin position="692"/>
        <end position="713"/>
    </location>
</feature>
<dbReference type="Pfam" id="PF00476">
    <property type="entry name" value="DNA_pol_A"/>
    <property type="match status" value="1"/>
</dbReference>
<evidence type="ECO:0000313" key="28">
    <source>
        <dbReference type="Proteomes" id="UP000002494"/>
    </source>
</evidence>
<dbReference type="GO" id="GO:0030332">
    <property type="term" value="F:cyclin binding"/>
    <property type="evidence" value="ECO:0000266"/>
    <property type="project" value="RGD"/>
</dbReference>
<evidence type="ECO:0000256" key="19">
    <source>
        <dbReference type="ARBA" id="ARBA00023242"/>
    </source>
</evidence>
<dbReference type="RGD" id="1591723">
    <property type="gene designation" value="Haus3"/>
</dbReference>
<dbReference type="SUPFAM" id="SSF56672">
    <property type="entry name" value="DNA/RNA polymerases"/>
    <property type="match status" value="1"/>
</dbReference>
<comment type="catalytic activity">
    <reaction evidence="21">
        <text>DNA(n) + a 2'-deoxyribonucleoside 5'-triphosphate = DNA(n+1) + diphosphate</text>
        <dbReference type="Rhea" id="RHEA:22508"/>
        <dbReference type="Rhea" id="RHEA-COMP:17339"/>
        <dbReference type="Rhea" id="RHEA-COMP:17340"/>
        <dbReference type="ChEBI" id="CHEBI:33019"/>
        <dbReference type="ChEBI" id="CHEBI:61560"/>
        <dbReference type="ChEBI" id="CHEBI:173112"/>
        <dbReference type="EC" id="2.7.7.7"/>
    </reaction>
</comment>
<evidence type="ECO:0000313" key="27">
    <source>
        <dbReference type="Ensembl" id="ENSRNOP00000034638.6"/>
    </source>
</evidence>
<dbReference type="FunFam" id="1.20.1060.10:FF:000001">
    <property type="entry name" value="DNA polymerase I"/>
    <property type="match status" value="1"/>
</dbReference>
<dbReference type="PRINTS" id="PR02089">
    <property type="entry name" value="HAUSAUGMINL3"/>
</dbReference>
<dbReference type="GO" id="GO:0072686">
    <property type="term" value="C:mitotic spindle"/>
    <property type="evidence" value="ECO:0000266"/>
    <property type="project" value="RGD"/>
</dbReference>
<keyword evidence="10" id="KW-0493">Microtubule</keyword>
<dbReference type="SMART" id="SM00482">
    <property type="entry name" value="POLAc"/>
    <property type="match status" value="1"/>
</dbReference>
<dbReference type="Bgee" id="ENSRNOG00000027929">
    <property type="expression patterns" value="Expressed in testis and 2 other cell types or tissues"/>
</dbReference>
<keyword evidence="8" id="KW-0808">Transferase</keyword>
<dbReference type="AlphaFoldDB" id="F1LWX6"/>
<dbReference type="AGR" id="RGD:7675413"/>
<evidence type="ECO:0000256" key="23">
    <source>
        <dbReference type="ARBA" id="ARBA00073328"/>
    </source>
</evidence>
<evidence type="ECO:0000256" key="4">
    <source>
        <dbReference type="ARBA" id="ARBA00009645"/>
    </source>
</evidence>
<dbReference type="GO" id="GO:0006302">
    <property type="term" value="P:double-strand break repair"/>
    <property type="evidence" value="ECO:0000318"/>
    <property type="project" value="GO_Central"/>
</dbReference>
<dbReference type="InParanoid" id="F1LWX6"/>
<feature type="coiled-coil region" evidence="24">
    <location>
        <begin position="307"/>
        <end position="334"/>
    </location>
</feature>
<feature type="coiled-coil region" evidence="24">
    <location>
        <begin position="461"/>
        <end position="488"/>
    </location>
</feature>
<keyword evidence="12" id="KW-0227">DNA damage</keyword>
<evidence type="ECO:0000256" key="17">
    <source>
        <dbReference type="ARBA" id="ARBA00023204"/>
    </source>
</evidence>
<dbReference type="FunFam" id="3.30.420.10:FF:000070">
    <property type="entry name" value="DNA polymerase nu"/>
    <property type="match status" value="1"/>
</dbReference>
<feature type="compositionally biased region" description="Polar residues" evidence="25">
    <location>
        <begin position="597"/>
        <end position="620"/>
    </location>
</feature>
<evidence type="ECO:0000256" key="7">
    <source>
        <dbReference type="ARBA" id="ARBA00022618"/>
    </source>
</evidence>
<comment type="subunit">
    <text evidence="22">Interacts with FANCD2, FANCI, PCNA, RAD51 and HELQ.</text>
</comment>
<dbReference type="InterPro" id="IPR001098">
    <property type="entry name" value="DNA-dir_DNA_pol_A_palm_dom"/>
</dbReference>
<dbReference type="GO" id="GO:0019985">
    <property type="term" value="P:translesion synthesis"/>
    <property type="evidence" value="ECO:0000266"/>
    <property type="project" value="RGD"/>
</dbReference>
<keyword evidence="20" id="KW-0131">Cell cycle</keyword>
<keyword evidence="17" id="KW-0234">DNA repair</keyword>
<evidence type="ECO:0000313" key="29">
    <source>
        <dbReference type="RGD" id="1591723"/>
    </source>
</evidence>
<keyword evidence="14" id="KW-0239">DNA-directed DNA polymerase</keyword>
<dbReference type="GO" id="GO:0070652">
    <property type="term" value="C:HAUS complex"/>
    <property type="evidence" value="ECO:0000266"/>
    <property type="project" value="RGD"/>
</dbReference>
<evidence type="ECO:0000256" key="18">
    <source>
        <dbReference type="ARBA" id="ARBA00023212"/>
    </source>
</evidence>
<evidence type="ECO:0000256" key="25">
    <source>
        <dbReference type="SAM" id="MobiDB-lite"/>
    </source>
</evidence>
<evidence type="ECO:0000256" key="10">
    <source>
        <dbReference type="ARBA" id="ARBA00022701"/>
    </source>
</evidence>
<dbReference type="CDD" id="cd08638">
    <property type="entry name" value="DNA_pol_A_theta"/>
    <property type="match status" value="1"/>
</dbReference>
<gene>
    <name evidence="29" type="primary">Haus3</name>
    <name evidence="30" type="synonym">LOC102555079</name>
    <name evidence="27 30" type="synonym">Poln</name>
</gene>
<dbReference type="Pfam" id="PF14932">
    <property type="entry name" value="HAUS-augmin3"/>
    <property type="match status" value="1"/>
</dbReference>
<dbReference type="InterPro" id="IPR043502">
    <property type="entry name" value="DNA/RNA_pol_sf"/>
</dbReference>
<dbReference type="GO" id="GO:0036064">
    <property type="term" value="C:ciliary basal body"/>
    <property type="evidence" value="ECO:0000266"/>
    <property type="project" value="RGD"/>
</dbReference>
<evidence type="ECO:0000256" key="12">
    <source>
        <dbReference type="ARBA" id="ARBA00022763"/>
    </source>
</evidence>
<dbReference type="GO" id="GO:0000724">
    <property type="term" value="P:double-strand break repair via homologous recombination"/>
    <property type="evidence" value="ECO:0000266"/>
    <property type="project" value="RGD"/>
</dbReference>
<evidence type="ECO:0000256" key="21">
    <source>
        <dbReference type="ARBA" id="ARBA00049244"/>
    </source>
</evidence>
<evidence type="ECO:0000256" key="13">
    <source>
        <dbReference type="ARBA" id="ARBA00022776"/>
    </source>
</evidence>
<dbReference type="PaxDb" id="10116-ENSRNOP00000034638"/>
<dbReference type="GO" id="GO:0005929">
    <property type="term" value="C:cilium"/>
    <property type="evidence" value="ECO:0000266"/>
    <property type="project" value="RGD"/>
</dbReference>
<keyword evidence="13" id="KW-0498">Mitosis</keyword>
<evidence type="ECO:0000256" key="1">
    <source>
        <dbReference type="ARBA" id="ARBA00004123"/>
    </source>
</evidence>
<dbReference type="PANTHER" id="PTHR10133:SF27">
    <property type="entry name" value="DNA POLYMERASE NU"/>
    <property type="match status" value="1"/>
</dbReference>
<reference evidence="31" key="1">
    <citation type="journal article" date="2006" name="Proc. Natl. Acad. Sci. U.S.A.">
        <title>Quantitative phosphoproteomics of vasopressin-sensitive renal cells: regulation of aquaporin-2 phosphorylation at two sites.</title>
        <authorList>
            <person name="Hoffert J.D."/>
            <person name="Pisitkun T."/>
            <person name="Wang G."/>
            <person name="Shen R.F."/>
            <person name="Knepper M.A."/>
        </authorList>
    </citation>
    <scope>IDENTIFICATION BY MASS SPECTROMETRY [LARGE SCALE ANALYSIS]</scope>
</reference>
<dbReference type="GO" id="GO:0051301">
    <property type="term" value="P:cell division"/>
    <property type="evidence" value="ECO:0007669"/>
    <property type="project" value="UniProtKB-KW"/>
</dbReference>
<feature type="region of interest" description="Disordered" evidence="25">
    <location>
        <begin position="593"/>
        <end position="620"/>
    </location>
</feature>
<dbReference type="InterPro" id="IPR036397">
    <property type="entry name" value="RNaseH_sf"/>
</dbReference>
<evidence type="ECO:0000256" key="8">
    <source>
        <dbReference type="ARBA" id="ARBA00022679"/>
    </source>
</evidence>
<dbReference type="Pfam" id="PF18049">
    <property type="entry name" value="DNA_pol_P_Exo"/>
    <property type="match status" value="1"/>
</dbReference>
<dbReference type="GO" id="GO:0036297">
    <property type="term" value="P:interstrand cross-link repair"/>
    <property type="evidence" value="ECO:0000266"/>
    <property type="project" value="RGD"/>
</dbReference>
<evidence type="ECO:0000256" key="16">
    <source>
        <dbReference type="ARBA" id="ARBA00023125"/>
    </source>
</evidence>
<evidence type="ECO:0000256" key="9">
    <source>
        <dbReference type="ARBA" id="ARBA00022695"/>
    </source>
</evidence>
<dbReference type="GO" id="GO:1990498">
    <property type="term" value="C:mitotic spindle microtubule"/>
    <property type="evidence" value="ECO:0000266"/>
    <property type="project" value="RGD"/>
</dbReference>
<dbReference type="Proteomes" id="UP000002494">
    <property type="component" value="Chromosome 14"/>
</dbReference>
<evidence type="ECO:0000256" key="15">
    <source>
        <dbReference type="ARBA" id="ARBA00023054"/>
    </source>
</evidence>
<evidence type="ECO:0000256" key="14">
    <source>
        <dbReference type="ARBA" id="ARBA00022932"/>
    </source>
</evidence>
<dbReference type="GO" id="GO:0005654">
    <property type="term" value="C:nucleoplasm"/>
    <property type="evidence" value="ECO:0000266"/>
    <property type="project" value="RGD"/>
</dbReference>
<comment type="similarity">
    <text evidence="3">Belongs to the DNA polymerase type-A family.</text>
</comment>